<proteinExistence type="predicted"/>
<evidence type="ECO:0000313" key="3">
    <source>
        <dbReference type="Proteomes" id="UP000177894"/>
    </source>
</evidence>
<accession>A0AAC9WFV0</accession>
<reference evidence="1 3" key="1">
    <citation type="submission" date="2016-10" db="EMBL/GenBank/DDBJ databases">
        <title>Complete Genome Sequence of Acetogen Clostridium formicoaceticum ATCC 27076.</title>
        <authorList>
            <person name="Bao T."/>
            <person name="Cheng C."/>
            <person name="Zhao J."/>
            <person name="Yang S.-T."/>
            <person name="Wang J."/>
            <person name="Wang M."/>
        </authorList>
    </citation>
    <scope>NUCLEOTIDE SEQUENCE [LARGE SCALE GENOMIC DNA]</scope>
    <source>
        <strain evidence="1 3">ATCC 27076</strain>
    </source>
</reference>
<dbReference type="KEGG" id="cfm:BJL90_12710"/>
<dbReference type="AlphaFoldDB" id="A0AAC9WFV0"/>
<name>A0AAC9WFV0_9CLOT</name>
<reference evidence="2 4" key="2">
    <citation type="submission" date="2017-03" db="EMBL/GenBank/DDBJ databases">
        <title>Complete sequence of Clostridium formicaceticum DSM 92.</title>
        <authorList>
            <person name="Poehlein A."/>
            <person name="Karl M."/>
            <person name="Bengelsdorf F.R."/>
            <person name="Duerre P."/>
            <person name="Daniel R."/>
        </authorList>
    </citation>
    <scope>NUCLEOTIDE SEQUENCE [LARGE SCALE GENOMIC DNA]</scope>
    <source>
        <strain evidence="2 4">DSM 92</strain>
    </source>
</reference>
<protein>
    <submittedName>
        <fullName evidence="2">Uncharacterized protein</fullName>
    </submittedName>
</protein>
<dbReference type="EMBL" id="CP017603">
    <property type="protein sequence ID" value="AOY76650.1"/>
    <property type="molecule type" value="Genomic_DNA"/>
</dbReference>
<evidence type="ECO:0000313" key="4">
    <source>
        <dbReference type="Proteomes" id="UP000192478"/>
    </source>
</evidence>
<dbReference type="Proteomes" id="UP000177894">
    <property type="component" value="Chromosome"/>
</dbReference>
<evidence type="ECO:0000313" key="1">
    <source>
        <dbReference type="EMBL" id="AOY76650.1"/>
    </source>
</evidence>
<gene>
    <name evidence="1" type="ORF">BJL90_12710</name>
    <name evidence="2" type="ORF">CLFO_14600</name>
</gene>
<evidence type="ECO:0000313" key="2">
    <source>
        <dbReference type="EMBL" id="ARE87074.1"/>
    </source>
</evidence>
<dbReference type="RefSeq" id="WP_070968577.1">
    <property type="nucleotide sequence ID" value="NZ_CP017603.1"/>
</dbReference>
<dbReference type="Proteomes" id="UP000192478">
    <property type="component" value="Chromosome"/>
</dbReference>
<sequence length="160" mass="18653">MKKIVVLFFLVVLLIGHENFIFASYKNEEVSEEEIQQQLQKIFDKRIDVWNAFMVGQYSSLESIQGDLEDYTAEPLLSIDMNTYEGIMSSPSSYEIIKEVNMIDCKAIKTNNIKGTYLVKILWGIQSYEGFSYEEVEYIVEMVNIKNRWLLSDYQLATKS</sequence>
<organism evidence="2 4">
    <name type="scientific">Clostridium formicaceticum</name>
    <dbReference type="NCBI Taxonomy" id="1497"/>
    <lineage>
        <taxon>Bacteria</taxon>
        <taxon>Bacillati</taxon>
        <taxon>Bacillota</taxon>
        <taxon>Clostridia</taxon>
        <taxon>Eubacteriales</taxon>
        <taxon>Clostridiaceae</taxon>
        <taxon>Clostridium</taxon>
    </lineage>
</organism>
<keyword evidence="3" id="KW-1185">Reference proteome</keyword>
<dbReference type="EMBL" id="CP020559">
    <property type="protein sequence ID" value="ARE87074.1"/>
    <property type="molecule type" value="Genomic_DNA"/>
</dbReference>